<evidence type="ECO:0000313" key="5">
    <source>
        <dbReference type="EMBL" id="KAL1876716.1"/>
    </source>
</evidence>
<evidence type="ECO:0000313" key="6">
    <source>
        <dbReference type="Proteomes" id="UP001583193"/>
    </source>
</evidence>
<evidence type="ECO:0000256" key="1">
    <source>
        <dbReference type="PROSITE-ProRule" id="PRU00285"/>
    </source>
</evidence>
<accession>A0ABR3XLV1</accession>
<name>A0ABR3XLV1_9EURO</name>
<comment type="similarity">
    <text evidence="1 2">Belongs to the small heat shock protein (HSP20) family.</text>
</comment>
<evidence type="ECO:0000259" key="4">
    <source>
        <dbReference type="PROSITE" id="PS01031"/>
    </source>
</evidence>
<proteinExistence type="inferred from homology"/>
<feature type="compositionally biased region" description="Basic residues" evidence="3">
    <location>
        <begin position="142"/>
        <end position="157"/>
    </location>
</feature>
<dbReference type="Proteomes" id="UP001583193">
    <property type="component" value="Unassembled WGS sequence"/>
</dbReference>
<sequence length="381" mass="41880">MTSVHHFHHHPHGFGGFPMDMGNGPFSGRHGHPHHHHHGPPPPFWDHAHGPWQAQEGPEQSDSSAEADDASPENDSARSAGPGNQADEQRPEGRRHGRRGRGFGHCRGGPRAFRGHGPGHHPFDAFSTDFARGRGGFPGHRGGPRGHGRHFGRRGGHFHGPPPFMRNFFPYTEEDVELMMSRLGCHGNEEIDFIPRADVFSTANEFVVHVPLPGAKKSDLNVEYDAENSTLRLQGIVHRPGMNEEMGQALVVNEHAYKTGVFERKLKLAHRRETAHVDSDKITASLNDGILVVILAKIPIDPEAPPKKIPVEMADEKTDAAGEDAKADEQSPPAAQLDAMTVDSETEKGEDERVPTPGPDSDFSDVEEEEEGHEYVKVDVQ</sequence>
<protein>
    <recommendedName>
        <fullName evidence="4">SHSP domain-containing protein</fullName>
    </recommendedName>
</protein>
<feature type="region of interest" description="Disordered" evidence="3">
    <location>
        <begin position="25"/>
        <end position="159"/>
    </location>
</feature>
<feature type="compositionally biased region" description="Basic residues" evidence="3">
    <location>
        <begin position="95"/>
        <end position="104"/>
    </location>
</feature>
<feature type="compositionally biased region" description="Acidic residues" evidence="3">
    <location>
        <begin position="362"/>
        <end position="372"/>
    </location>
</feature>
<dbReference type="Pfam" id="PF00011">
    <property type="entry name" value="HSP20"/>
    <property type="match status" value="1"/>
</dbReference>
<reference evidence="5 6" key="1">
    <citation type="journal article" date="2024" name="IMA Fungus">
        <title>IMA Genome - F19 : A genome assembly and annotation guide to empower mycologists, including annotated draft genome sequences of Ceratocystis pirilliformis, Diaporthe australafricana, Fusarium ophioides, Paecilomyces lecythidis, and Sporothrix stenoceras.</title>
        <authorList>
            <person name="Aylward J."/>
            <person name="Wilson A.M."/>
            <person name="Visagie C.M."/>
            <person name="Spraker J."/>
            <person name="Barnes I."/>
            <person name="Buitendag C."/>
            <person name="Ceriani C."/>
            <person name="Del Mar Angel L."/>
            <person name="du Plessis D."/>
            <person name="Fuchs T."/>
            <person name="Gasser K."/>
            <person name="Kramer D."/>
            <person name="Li W."/>
            <person name="Munsamy K."/>
            <person name="Piso A."/>
            <person name="Price J.L."/>
            <person name="Sonnekus B."/>
            <person name="Thomas C."/>
            <person name="van der Nest A."/>
            <person name="van Dijk A."/>
            <person name="van Heerden A."/>
            <person name="van Vuuren N."/>
            <person name="Yilmaz N."/>
            <person name="Duong T.A."/>
            <person name="van der Merwe N.A."/>
            <person name="Wingfield M.J."/>
            <person name="Wingfield B.D."/>
        </authorList>
    </citation>
    <scope>NUCLEOTIDE SEQUENCE [LARGE SCALE GENOMIC DNA]</scope>
    <source>
        <strain evidence="5 6">CMW 18167</strain>
    </source>
</reference>
<feature type="domain" description="SHSP" evidence="4">
    <location>
        <begin position="188"/>
        <end position="314"/>
    </location>
</feature>
<feature type="compositionally biased region" description="Basic and acidic residues" evidence="3">
    <location>
        <begin position="345"/>
        <end position="354"/>
    </location>
</feature>
<comment type="caution">
    <text evidence="5">The sequence shown here is derived from an EMBL/GenBank/DDBJ whole genome shotgun (WGS) entry which is preliminary data.</text>
</comment>
<feature type="compositionally biased region" description="Basic and acidic residues" evidence="3">
    <location>
        <begin position="316"/>
        <end position="329"/>
    </location>
</feature>
<dbReference type="PROSITE" id="PS01031">
    <property type="entry name" value="SHSP"/>
    <property type="match status" value="1"/>
</dbReference>
<feature type="region of interest" description="Disordered" evidence="3">
    <location>
        <begin position="316"/>
        <end position="381"/>
    </location>
</feature>
<dbReference type="CDD" id="cd06464">
    <property type="entry name" value="ACD_sHsps-like"/>
    <property type="match status" value="1"/>
</dbReference>
<gene>
    <name evidence="5" type="ORF">Plec18167_005124</name>
</gene>
<dbReference type="SUPFAM" id="SSF49764">
    <property type="entry name" value="HSP20-like chaperones"/>
    <property type="match status" value="1"/>
</dbReference>
<dbReference type="InterPro" id="IPR008978">
    <property type="entry name" value="HSP20-like_chaperone"/>
</dbReference>
<dbReference type="InterPro" id="IPR002068">
    <property type="entry name" value="A-crystallin/Hsp20_dom"/>
</dbReference>
<keyword evidence="6" id="KW-1185">Reference proteome</keyword>
<evidence type="ECO:0000256" key="2">
    <source>
        <dbReference type="RuleBase" id="RU003616"/>
    </source>
</evidence>
<dbReference type="EMBL" id="JAVDPF010000015">
    <property type="protein sequence ID" value="KAL1876716.1"/>
    <property type="molecule type" value="Genomic_DNA"/>
</dbReference>
<dbReference type="Gene3D" id="2.60.40.790">
    <property type="match status" value="1"/>
</dbReference>
<feature type="compositionally biased region" description="Basic residues" evidence="3">
    <location>
        <begin position="29"/>
        <end position="39"/>
    </location>
</feature>
<organism evidence="5 6">
    <name type="scientific">Paecilomyces lecythidis</name>
    <dbReference type="NCBI Taxonomy" id="3004212"/>
    <lineage>
        <taxon>Eukaryota</taxon>
        <taxon>Fungi</taxon>
        <taxon>Dikarya</taxon>
        <taxon>Ascomycota</taxon>
        <taxon>Pezizomycotina</taxon>
        <taxon>Eurotiomycetes</taxon>
        <taxon>Eurotiomycetidae</taxon>
        <taxon>Eurotiales</taxon>
        <taxon>Thermoascaceae</taxon>
        <taxon>Paecilomyces</taxon>
    </lineage>
</organism>
<evidence type="ECO:0000256" key="3">
    <source>
        <dbReference type="SAM" id="MobiDB-lite"/>
    </source>
</evidence>